<keyword evidence="2" id="KW-1185">Reference proteome</keyword>
<comment type="caution">
    <text evidence="1">The sequence shown here is derived from an EMBL/GenBank/DDBJ whole genome shotgun (WGS) entry which is preliminary data.</text>
</comment>
<protein>
    <submittedName>
        <fullName evidence="1">Uncharacterized protein</fullName>
    </submittedName>
</protein>
<gene>
    <name evidence="1" type="ORF">GV64_16055</name>
</gene>
<organism evidence="1 2">
    <name type="scientific">Endozoicomonas elysicola</name>
    <dbReference type="NCBI Taxonomy" id="305900"/>
    <lineage>
        <taxon>Bacteria</taxon>
        <taxon>Pseudomonadati</taxon>
        <taxon>Pseudomonadota</taxon>
        <taxon>Gammaproteobacteria</taxon>
        <taxon>Oceanospirillales</taxon>
        <taxon>Endozoicomonadaceae</taxon>
        <taxon>Endozoicomonas</taxon>
    </lineage>
</organism>
<evidence type="ECO:0000313" key="2">
    <source>
        <dbReference type="Proteomes" id="UP000027997"/>
    </source>
</evidence>
<evidence type="ECO:0000313" key="1">
    <source>
        <dbReference type="EMBL" id="KEI72034.1"/>
    </source>
</evidence>
<sequence length="98" mass="11071">MNFLLPHAHNHQMQRLKYVDTLNNGKMRHHLLSNNLVADIAASAATFNESVSSTVPEAKKKLSFGPWWLNRFQKSLLKASQVFIAFISRGCWAVGYLG</sequence>
<proteinExistence type="predicted"/>
<dbReference type="EMBL" id="JOJP01000001">
    <property type="protein sequence ID" value="KEI72034.1"/>
    <property type="molecule type" value="Genomic_DNA"/>
</dbReference>
<dbReference type="Proteomes" id="UP000027997">
    <property type="component" value="Unassembled WGS sequence"/>
</dbReference>
<reference evidence="1 2" key="1">
    <citation type="submission" date="2014-06" db="EMBL/GenBank/DDBJ databases">
        <title>Whole Genome Sequences of Three Symbiotic Endozoicomonas Bacteria.</title>
        <authorList>
            <person name="Neave M.J."/>
            <person name="Apprill A."/>
            <person name="Voolstra C.R."/>
        </authorList>
    </citation>
    <scope>NUCLEOTIDE SEQUENCE [LARGE SCALE GENOMIC DNA]</scope>
    <source>
        <strain evidence="1 2">DSM 22380</strain>
    </source>
</reference>
<name>A0A081KD08_9GAMM</name>
<accession>A0A081KD08</accession>
<dbReference type="AlphaFoldDB" id="A0A081KD08"/>